<dbReference type="Pfam" id="PF08447">
    <property type="entry name" value="PAS_3"/>
    <property type="match status" value="1"/>
</dbReference>
<dbReference type="PROSITE" id="PS00108">
    <property type="entry name" value="PROTEIN_KINASE_ST"/>
    <property type="match status" value="1"/>
</dbReference>
<dbReference type="GO" id="GO:0004674">
    <property type="term" value="F:protein serine/threonine kinase activity"/>
    <property type="evidence" value="ECO:0007669"/>
    <property type="project" value="UniProtKB-EC"/>
</dbReference>
<dbReference type="PROSITE" id="PS50113">
    <property type="entry name" value="PAC"/>
    <property type="match status" value="1"/>
</dbReference>
<keyword evidence="2 5" id="KW-0547">Nucleotide-binding</keyword>
<feature type="domain" description="PAC" evidence="8">
    <location>
        <begin position="684"/>
        <end position="735"/>
    </location>
</feature>
<keyword evidence="1 9" id="KW-0808">Transferase</keyword>
<dbReference type="Gene3D" id="3.30.450.20">
    <property type="entry name" value="PAS domain"/>
    <property type="match status" value="2"/>
</dbReference>
<dbReference type="SUPFAM" id="SSF55785">
    <property type="entry name" value="PYP-like sensor domain (PAS domain)"/>
    <property type="match status" value="2"/>
</dbReference>
<evidence type="ECO:0000259" key="7">
    <source>
        <dbReference type="PROSITE" id="PS50112"/>
    </source>
</evidence>
<dbReference type="GO" id="GO:0009882">
    <property type="term" value="F:blue light photoreceptor activity"/>
    <property type="evidence" value="ECO:0007669"/>
    <property type="project" value="UniProtKB-ARBA"/>
</dbReference>
<dbReference type="EC" id="2.7.11.1" evidence="9"/>
<keyword evidence="3 9" id="KW-0418">Kinase</keyword>
<dbReference type="PROSITE" id="PS50112">
    <property type="entry name" value="PAS"/>
    <property type="match status" value="2"/>
</dbReference>
<dbReference type="SMART" id="SM00091">
    <property type="entry name" value="PAS"/>
    <property type="match status" value="2"/>
</dbReference>
<reference evidence="9 10" key="1">
    <citation type="submission" date="2019-02" db="EMBL/GenBank/DDBJ databases">
        <title>Deep-cultivation of Planctomycetes and their phenomic and genomic characterization uncovers novel biology.</title>
        <authorList>
            <person name="Wiegand S."/>
            <person name="Jogler M."/>
            <person name="Boedeker C."/>
            <person name="Pinto D."/>
            <person name="Vollmers J."/>
            <person name="Rivas-Marin E."/>
            <person name="Kohn T."/>
            <person name="Peeters S.H."/>
            <person name="Heuer A."/>
            <person name="Rast P."/>
            <person name="Oberbeckmann S."/>
            <person name="Bunk B."/>
            <person name="Jeske O."/>
            <person name="Meyerdierks A."/>
            <person name="Storesund J.E."/>
            <person name="Kallscheuer N."/>
            <person name="Luecker S."/>
            <person name="Lage O.M."/>
            <person name="Pohl T."/>
            <person name="Merkel B.J."/>
            <person name="Hornburger P."/>
            <person name="Mueller R.-W."/>
            <person name="Bruemmer F."/>
            <person name="Labrenz M."/>
            <person name="Spormann A.M."/>
            <person name="Op Den Camp H."/>
            <person name="Overmann J."/>
            <person name="Amann R."/>
            <person name="Jetten M.S.M."/>
            <person name="Mascher T."/>
            <person name="Medema M.H."/>
            <person name="Devos D.P."/>
            <person name="Kaster A.-K."/>
            <person name="Ovreas L."/>
            <person name="Rohde M."/>
            <person name="Galperin M.Y."/>
            <person name="Jogler C."/>
        </authorList>
    </citation>
    <scope>NUCLEOTIDE SEQUENCE [LARGE SCALE GENOMIC DNA]</scope>
    <source>
        <strain evidence="9 10">Pla22</strain>
    </source>
</reference>
<evidence type="ECO:0000256" key="2">
    <source>
        <dbReference type="ARBA" id="ARBA00022741"/>
    </source>
</evidence>
<dbReference type="Gene3D" id="1.10.510.10">
    <property type="entry name" value="Transferase(Phosphotransferase) domain 1"/>
    <property type="match status" value="1"/>
</dbReference>
<dbReference type="InterPro" id="IPR000700">
    <property type="entry name" value="PAS-assoc_C"/>
</dbReference>
<sequence length="735" mass="81994">MSSQEPFPLPKIFDSQTITHELSDSLLGAIQRNPRLEKRLGQMPADEKTIAWSSDSVDDFSHPDLDLDLSTSTPVMSPSDLSETVDFSVDEPVPTTLPIDMGFVPLRQITSVGSGSRDDADYRLVGKLGAGGTAVVFQAHQRAVDREVAVKMLRSELALKPTSRERFLTEARVIGGLDHPNVIALHEVYADQDGSLFYSMKRIDGTSWDKQIGEYTLDQNIETLFRVADAIRYAHSRGLIHRDIKPENVMLGRFGEVLLADWGLAIHHLEQSSNAEASRSIGGTPAYMAPELASAAAGSITFQTDVYLLGAILYQILTGYPPHRGESLLECIVAASNNVIEPSEIEGEMMEIAMKAMATDPKNRFHDVDEFVAAIKNQRKHEQSQRLVRRAVRRVEGMDNSDHNGDVYRDFGIADALLAEAIEEWPENEKAHVTRKRLQLKLAAIATERGDYDLAANLYEAAGEGESDEAEMVQFHRMRRDASQQQVSRYSVLFTQSPDPGLLVQMKSAKIVEANLAFAEMFGYSGDEVVGQRISDLNLWVSTECQKKLVEAVKRDGSVDDFGAELLHTDGHHIDVLINARIVEVLGETMLLSTMRDISLRKKAERELKASQSRLRDLQRMAGLATWSYDVESQKVKWNNEAFLLAGRSLDEGTPTREELFEMVHPDDRARLQEALELAIQTGAAYELSVRQRGGDGEYVWVRVRGQPILNESGKAVEVFGVFMERPQRSKPRDT</sequence>
<dbReference type="OrthoDB" id="279610at2"/>
<keyword evidence="4 5" id="KW-0067">ATP-binding</keyword>
<gene>
    <name evidence="9" type="primary">pknD_6</name>
    <name evidence="9" type="ORF">Pla22_40680</name>
</gene>
<dbReference type="Proteomes" id="UP000316598">
    <property type="component" value="Unassembled WGS sequence"/>
</dbReference>
<dbReference type="InterPro" id="IPR008271">
    <property type="entry name" value="Ser/Thr_kinase_AS"/>
</dbReference>
<feature type="domain" description="PAS" evidence="7">
    <location>
        <begin position="611"/>
        <end position="683"/>
    </location>
</feature>
<accession>A0A5C5WMG5</accession>
<dbReference type="InterPro" id="IPR011009">
    <property type="entry name" value="Kinase-like_dom_sf"/>
</dbReference>
<evidence type="ECO:0000259" key="6">
    <source>
        <dbReference type="PROSITE" id="PS50011"/>
    </source>
</evidence>
<dbReference type="InterPro" id="IPR001610">
    <property type="entry name" value="PAC"/>
</dbReference>
<dbReference type="RefSeq" id="WP_146516368.1">
    <property type="nucleotide sequence ID" value="NZ_SJPI01000002.1"/>
</dbReference>
<evidence type="ECO:0000313" key="9">
    <source>
        <dbReference type="EMBL" id="TWT51291.1"/>
    </source>
</evidence>
<evidence type="ECO:0000259" key="8">
    <source>
        <dbReference type="PROSITE" id="PS50113"/>
    </source>
</evidence>
<protein>
    <submittedName>
        <fullName evidence="9">Serine/threonine-protein kinase PknD</fullName>
        <ecNumber evidence="9">2.7.11.1</ecNumber>
    </submittedName>
</protein>
<dbReference type="Gene3D" id="3.30.200.20">
    <property type="entry name" value="Phosphorylase Kinase, domain 1"/>
    <property type="match status" value="1"/>
</dbReference>
<dbReference type="AlphaFoldDB" id="A0A5C5WMG5"/>
<comment type="caution">
    <text evidence="9">The sequence shown here is derived from an EMBL/GenBank/DDBJ whole genome shotgun (WGS) entry which is preliminary data.</text>
</comment>
<dbReference type="PROSITE" id="PS00107">
    <property type="entry name" value="PROTEIN_KINASE_ATP"/>
    <property type="match status" value="1"/>
</dbReference>
<dbReference type="SMART" id="SM00086">
    <property type="entry name" value="PAC"/>
    <property type="match status" value="2"/>
</dbReference>
<dbReference type="InterPro" id="IPR013655">
    <property type="entry name" value="PAS_fold_3"/>
</dbReference>
<keyword evidence="10" id="KW-1185">Reference proteome</keyword>
<feature type="binding site" evidence="5">
    <location>
        <position position="160"/>
    </location>
    <ligand>
        <name>ATP</name>
        <dbReference type="ChEBI" id="CHEBI:30616"/>
    </ligand>
</feature>
<dbReference type="GO" id="GO:0005524">
    <property type="term" value="F:ATP binding"/>
    <property type="evidence" value="ECO:0007669"/>
    <property type="project" value="UniProtKB-UniRule"/>
</dbReference>
<evidence type="ECO:0000313" key="10">
    <source>
        <dbReference type="Proteomes" id="UP000316598"/>
    </source>
</evidence>
<dbReference type="PROSITE" id="PS50011">
    <property type="entry name" value="PROTEIN_KINASE_DOM"/>
    <property type="match status" value="1"/>
</dbReference>
<dbReference type="CDD" id="cd14014">
    <property type="entry name" value="STKc_PknB_like"/>
    <property type="match status" value="1"/>
</dbReference>
<organism evidence="9 10">
    <name type="scientific">Rubripirellula amarantea</name>
    <dbReference type="NCBI Taxonomy" id="2527999"/>
    <lineage>
        <taxon>Bacteria</taxon>
        <taxon>Pseudomonadati</taxon>
        <taxon>Planctomycetota</taxon>
        <taxon>Planctomycetia</taxon>
        <taxon>Pirellulales</taxon>
        <taxon>Pirellulaceae</taxon>
        <taxon>Rubripirellula</taxon>
    </lineage>
</organism>
<dbReference type="InterPro" id="IPR000014">
    <property type="entry name" value="PAS"/>
</dbReference>
<dbReference type="EMBL" id="SJPI01000002">
    <property type="protein sequence ID" value="TWT51291.1"/>
    <property type="molecule type" value="Genomic_DNA"/>
</dbReference>
<feature type="domain" description="PAS" evidence="7">
    <location>
        <begin position="486"/>
        <end position="532"/>
    </location>
</feature>
<dbReference type="Pfam" id="PF00069">
    <property type="entry name" value="Pkinase"/>
    <property type="match status" value="1"/>
</dbReference>
<dbReference type="InterPro" id="IPR000719">
    <property type="entry name" value="Prot_kinase_dom"/>
</dbReference>
<evidence type="ECO:0000256" key="1">
    <source>
        <dbReference type="ARBA" id="ARBA00022679"/>
    </source>
</evidence>
<dbReference type="PANTHER" id="PTHR43289:SF6">
    <property type="entry name" value="SERINE_THREONINE-PROTEIN KINASE NEKL-3"/>
    <property type="match status" value="1"/>
</dbReference>
<feature type="domain" description="Protein kinase" evidence="6">
    <location>
        <begin position="122"/>
        <end position="384"/>
    </location>
</feature>
<evidence type="ECO:0000256" key="4">
    <source>
        <dbReference type="ARBA" id="ARBA00022840"/>
    </source>
</evidence>
<dbReference type="Pfam" id="PF13426">
    <property type="entry name" value="PAS_9"/>
    <property type="match status" value="1"/>
</dbReference>
<dbReference type="NCBIfam" id="TIGR00229">
    <property type="entry name" value="sensory_box"/>
    <property type="match status" value="2"/>
</dbReference>
<dbReference type="SMART" id="SM00220">
    <property type="entry name" value="S_TKc"/>
    <property type="match status" value="1"/>
</dbReference>
<evidence type="ECO:0000256" key="3">
    <source>
        <dbReference type="ARBA" id="ARBA00022777"/>
    </source>
</evidence>
<dbReference type="PANTHER" id="PTHR43289">
    <property type="entry name" value="MITOGEN-ACTIVATED PROTEIN KINASE KINASE KINASE 20-RELATED"/>
    <property type="match status" value="1"/>
</dbReference>
<evidence type="ECO:0000256" key="5">
    <source>
        <dbReference type="PROSITE-ProRule" id="PRU10141"/>
    </source>
</evidence>
<name>A0A5C5WMG5_9BACT</name>
<dbReference type="InterPro" id="IPR035965">
    <property type="entry name" value="PAS-like_dom_sf"/>
</dbReference>
<dbReference type="CDD" id="cd00130">
    <property type="entry name" value="PAS"/>
    <property type="match status" value="2"/>
</dbReference>
<dbReference type="SUPFAM" id="SSF56112">
    <property type="entry name" value="Protein kinase-like (PK-like)"/>
    <property type="match status" value="1"/>
</dbReference>
<proteinExistence type="predicted"/>
<dbReference type="InterPro" id="IPR017441">
    <property type="entry name" value="Protein_kinase_ATP_BS"/>
</dbReference>